<name>C0D551_9FIRM</name>
<dbReference type="HOGENOM" id="CLU_095585_0_0_9"/>
<dbReference type="EMBL" id="ACCJ01000360">
    <property type="protein sequence ID" value="EEG53506.1"/>
    <property type="molecule type" value="Genomic_DNA"/>
</dbReference>
<keyword evidence="2" id="KW-1185">Reference proteome</keyword>
<dbReference type="AlphaFoldDB" id="C0D551"/>
<gene>
    <name evidence="1" type="ORF">CLOSTASPAR_04397</name>
</gene>
<dbReference type="Proteomes" id="UP000004756">
    <property type="component" value="Unassembled WGS sequence"/>
</dbReference>
<evidence type="ECO:0008006" key="3">
    <source>
        <dbReference type="Google" id="ProtNLM"/>
    </source>
</evidence>
<dbReference type="Pfam" id="PF18907">
    <property type="entry name" value="DUF5662"/>
    <property type="match status" value="1"/>
</dbReference>
<reference evidence="1 2" key="2">
    <citation type="submission" date="2009-02" db="EMBL/GenBank/DDBJ databases">
        <title>Draft genome sequence of Clostridium asparagiforme (DSM 15981).</title>
        <authorList>
            <person name="Sudarsanam P."/>
            <person name="Ley R."/>
            <person name="Guruge J."/>
            <person name="Turnbaugh P.J."/>
            <person name="Mahowald M."/>
            <person name="Liep D."/>
            <person name="Gordon J."/>
        </authorList>
    </citation>
    <scope>NUCLEOTIDE SEQUENCE [LARGE SCALE GENOMIC DNA]</scope>
    <source>
        <strain evidence="1 2">DSM 15981</strain>
    </source>
</reference>
<protein>
    <recommendedName>
        <fullName evidence="3">Catalase</fullName>
    </recommendedName>
</protein>
<accession>C0D551</accession>
<reference evidence="1 2" key="1">
    <citation type="submission" date="2009-01" db="EMBL/GenBank/DDBJ databases">
        <authorList>
            <person name="Fulton L."/>
            <person name="Clifton S."/>
            <person name="Fulton B."/>
            <person name="Xu J."/>
            <person name="Minx P."/>
            <person name="Pepin K.H."/>
            <person name="Johnson M."/>
            <person name="Bhonagiri V."/>
            <person name="Nash W.E."/>
            <person name="Mardis E.R."/>
            <person name="Wilson R.K."/>
        </authorList>
    </citation>
    <scope>NUCLEOTIDE SEQUENCE [LARGE SCALE GENOMIC DNA]</scope>
    <source>
        <strain evidence="1 2">DSM 15981</strain>
    </source>
</reference>
<dbReference type="InterPro" id="IPR043721">
    <property type="entry name" value="DUF5662"/>
</dbReference>
<evidence type="ECO:0000313" key="2">
    <source>
        <dbReference type="Proteomes" id="UP000004756"/>
    </source>
</evidence>
<comment type="caution">
    <text evidence="1">The sequence shown here is derived from an EMBL/GenBank/DDBJ whole genome shotgun (WGS) entry which is preliminary data.</text>
</comment>
<proteinExistence type="predicted"/>
<organism evidence="1 2">
    <name type="scientific">[Clostridium] asparagiforme DSM 15981</name>
    <dbReference type="NCBI Taxonomy" id="518636"/>
    <lineage>
        <taxon>Bacteria</taxon>
        <taxon>Bacillati</taxon>
        <taxon>Bacillota</taxon>
        <taxon>Clostridia</taxon>
        <taxon>Lachnospirales</taxon>
        <taxon>Lachnospiraceae</taxon>
        <taxon>Enterocloster</taxon>
    </lineage>
</organism>
<evidence type="ECO:0000313" key="1">
    <source>
        <dbReference type="EMBL" id="EEG53506.1"/>
    </source>
</evidence>
<sequence length="200" mass="23815">MIYFRERKKKGTGAERNGMIKLVNIWRHFQTITRHRHLVCRHCFKLGLYRQGLLHDLSKYSPEEFWTGVRYYQGTRSPNAAEREIVGFSKAWLHHKGRNKHHYEYWIDVSANKEEGLVGNKMPLKYVAEMVCDRIAACQVYKGKHYTSAAPLEYYEYTKKYITIHPETRALLEKILVLLKERGEEAAFVYLRKLLRRGDY</sequence>